<organism evidence="1 2">
    <name type="scientific">Nonomuraea recticatena</name>
    <dbReference type="NCBI Taxonomy" id="46178"/>
    <lineage>
        <taxon>Bacteria</taxon>
        <taxon>Bacillati</taxon>
        <taxon>Actinomycetota</taxon>
        <taxon>Actinomycetes</taxon>
        <taxon>Streptosporangiales</taxon>
        <taxon>Streptosporangiaceae</taxon>
        <taxon>Nonomuraea</taxon>
    </lineage>
</organism>
<accession>A0ABN3SNI4</accession>
<dbReference type="EMBL" id="BAAATE010000021">
    <property type="protein sequence ID" value="GAA2681299.1"/>
    <property type="molecule type" value="Genomic_DNA"/>
</dbReference>
<name>A0ABN3SNI4_9ACTN</name>
<keyword evidence="2" id="KW-1185">Reference proteome</keyword>
<comment type="caution">
    <text evidence="1">The sequence shown here is derived from an EMBL/GenBank/DDBJ whole genome shotgun (WGS) entry which is preliminary data.</text>
</comment>
<evidence type="ECO:0000313" key="1">
    <source>
        <dbReference type="EMBL" id="GAA2681299.1"/>
    </source>
</evidence>
<sequence>MTSWPGCWCWRASNEAVDRLNLAARARDVQKLGGSTRRGEAREHTEDIPRVTTVASRPDTLIREKTVVRYLRKTAFIVPTS</sequence>
<evidence type="ECO:0000313" key="2">
    <source>
        <dbReference type="Proteomes" id="UP001501666"/>
    </source>
</evidence>
<gene>
    <name evidence="1" type="ORF">GCM10010412_066040</name>
</gene>
<protein>
    <submittedName>
        <fullName evidence="1">Uncharacterized protein</fullName>
    </submittedName>
</protein>
<dbReference type="Proteomes" id="UP001501666">
    <property type="component" value="Unassembled WGS sequence"/>
</dbReference>
<reference evidence="1 2" key="1">
    <citation type="journal article" date="2019" name="Int. J. Syst. Evol. Microbiol.">
        <title>The Global Catalogue of Microorganisms (GCM) 10K type strain sequencing project: providing services to taxonomists for standard genome sequencing and annotation.</title>
        <authorList>
            <consortium name="The Broad Institute Genomics Platform"/>
            <consortium name="The Broad Institute Genome Sequencing Center for Infectious Disease"/>
            <person name="Wu L."/>
            <person name="Ma J."/>
        </authorList>
    </citation>
    <scope>NUCLEOTIDE SEQUENCE [LARGE SCALE GENOMIC DNA]</scope>
    <source>
        <strain evidence="1 2">JCM 6835</strain>
    </source>
</reference>
<proteinExistence type="predicted"/>